<evidence type="ECO:0000256" key="1">
    <source>
        <dbReference type="ARBA" id="ARBA00007613"/>
    </source>
</evidence>
<sequence length="469" mass="50257">MPRIYLLSAACLAALLTGCVTTPDFEMSPEQKSVIPSQWNAPALNPHLSQDTADWWSSWEEAELSDLISRAMSANTSVKEAQANLRYAMAGLTVSGSNLVPKVNGTGSGGRSHSKRTGANSFSIGVNGSWTIDAGGNYADYLASKADLMSADASLGDVQTAIAAQVAAAYVNLRLAQRQVSVAEQNLKTQKEALDIADWRYRSGLVDSTDVDQARTSLEQTRASIPSHKANVVRNRNLLAKLTSQKPESIGILPVKQIPVPPNNLSLSIPADTLRHRPDVRAAEADVMAAMARHTSARSALFPSLTINGSLGLAGVTVGMLGDPGTHNSSILGSINLPIFNAGALRAQVEQRDAQVQAANARYEAALLTGIQEIEDALNDIWAVQQRIKSLQVAVESAKRAATNARQNYQAGLQDFTVVLTTQRTLLTVEEQLAQTEANLSLSFIDLYNALGGGWKSSLNQKEENDVRK</sequence>
<keyword evidence="4" id="KW-1185">Reference proteome</keyword>
<keyword evidence="2" id="KW-0449">Lipoprotein</keyword>
<dbReference type="PANTHER" id="PTHR30203">
    <property type="entry name" value="OUTER MEMBRANE CATION EFFLUX PROTEIN"/>
    <property type="match status" value="1"/>
</dbReference>
<dbReference type="Proteomes" id="UP000214610">
    <property type="component" value="Unassembled WGS sequence"/>
</dbReference>
<keyword evidence="2" id="KW-0564">Palmitate</keyword>
<keyword evidence="2" id="KW-0472">Membrane</keyword>
<proteinExistence type="inferred from homology"/>
<feature type="chain" id="PRO_5011127483" evidence="2">
    <location>
        <begin position="23"/>
        <end position="469"/>
    </location>
</feature>
<dbReference type="InterPro" id="IPR010131">
    <property type="entry name" value="MdtP/NodT-like"/>
</dbReference>
<dbReference type="EMBL" id="NHMP01000008">
    <property type="protein sequence ID" value="OXE45676.1"/>
    <property type="molecule type" value="Genomic_DNA"/>
</dbReference>
<dbReference type="NCBIfam" id="TIGR01845">
    <property type="entry name" value="outer_NodT"/>
    <property type="match status" value="1"/>
</dbReference>
<comment type="subcellular location">
    <subcellularLocation>
        <location evidence="2">Cell membrane</location>
        <topology evidence="2">Lipid-anchor</topology>
    </subcellularLocation>
</comment>
<gene>
    <name evidence="3" type="ORF">ADH67_10885</name>
</gene>
<reference evidence="4" key="1">
    <citation type="submission" date="2017-05" db="EMBL/GenBank/DDBJ databases">
        <title>Improved OligoMM genomes.</title>
        <authorList>
            <person name="Garzetti D."/>
        </authorList>
    </citation>
    <scope>NUCLEOTIDE SEQUENCE [LARGE SCALE GENOMIC DNA]</scope>
    <source>
        <strain evidence="4">YL45</strain>
    </source>
</reference>
<evidence type="ECO:0000256" key="2">
    <source>
        <dbReference type="RuleBase" id="RU362097"/>
    </source>
</evidence>
<keyword evidence="2" id="KW-1134">Transmembrane beta strand</keyword>
<dbReference type="RefSeq" id="WP_066595925.1">
    <property type="nucleotide sequence ID" value="NZ_CATLSE010000118.1"/>
</dbReference>
<feature type="signal peptide" evidence="2">
    <location>
        <begin position="1"/>
        <end position="22"/>
    </location>
</feature>
<dbReference type="InterPro" id="IPR003423">
    <property type="entry name" value="OMP_efflux"/>
</dbReference>
<dbReference type="Gene3D" id="2.20.200.10">
    <property type="entry name" value="Outer membrane efflux proteins (OEP)"/>
    <property type="match status" value="1"/>
</dbReference>
<dbReference type="PROSITE" id="PS51257">
    <property type="entry name" value="PROKAR_LIPOPROTEIN"/>
    <property type="match status" value="1"/>
</dbReference>
<organism evidence="3 4">
    <name type="scientific">Turicimonas muris</name>
    <dbReference type="NCBI Taxonomy" id="1796652"/>
    <lineage>
        <taxon>Bacteria</taxon>
        <taxon>Pseudomonadati</taxon>
        <taxon>Pseudomonadota</taxon>
        <taxon>Betaproteobacteria</taxon>
        <taxon>Burkholderiales</taxon>
        <taxon>Sutterellaceae</taxon>
        <taxon>Turicimonas</taxon>
    </lineage>
</organism>
<dbReference type="AlphaFoldDB" id="A0A227KE26"/>
<evidence type="ECO:0000313" key="4">
    <source>
        <dbReference type="Proteomes" id="UP000214610"/>
    </source>
</evidence>
<keyword evidence="2" id="KW-0812">Transmembrane</keyword>
<evidence type="ECO:0000313" key="3">
    <source>
        <dbReference type="EMBL" id="OXE45676.1"/>
    </source>
</evidence>
<name>A0A227KE26_9BURK</name>
<dbReference type="GO" id="GO:0005886">
    <property type="term" value="C:plasma membrane"/>
    <property type="evidence" value="ECO:0007669"/>
    <property type="project" value="UniProtKB-SubCell"/>
</dbReference>
<dbReference type="GO" id="GO:0015562">
    <property type="term" value="F:efflux transmembrane transporter activity"/>
    <property type="evidence" value="ECO:0007669"/>
    <property type="project" value="InterPro"/>
</dbReference>
<dbReference type="Pfam" id="PF02321">
    <property type="entry name" value="OEP"/>
    <property type="match status" value="2"/>
</dbReference>
<accession>A0A227KE26</accession>
<keyword evidence="2" id="KW-0732">Signal</keyword>
<comment type="similarity">
    <text evidence="1 2">Belongs to the outer membrane factor (OMF) (TC 1.B.17) family.</text>
</comment>
<dbReference type="SUPFAM" id="SSF56954">
    <property type="entry name" value="Outer membrane efflux proteins (OEP)"/>
    <property type="match status" value="1"/>
</dbReference>
<comment type="caution">
    <text evidence="3">The sequence shown here is derived from an EMBL/GenBank/DDBJ whole genome shotgun (WGS) entry which is preliminary data.</text>
</comment>
<protein>
    <submittedName>
        <fullName evidence="3">RND transporter</fullName>
    </submittedName>
</protein>
<dbReference type="Gene3D" id="1.20.1600.10">
    <property type="entry name" value="Outer membrane efflux proteins (OEP)"/>
    <property type="match status" value="1"/>
</dbReference>